<proteinExistence type="predicted"/>
<dbReference type="Proteomes" id="UP001223144">
    <property type="component" value="Unassembled WGS sequence"/>
</dbReference>
<protein>
    <submittedName>
        <fullName evidence="1">Uncharacterized protein</fullName>
    </submittedName>
</protein>
<dbReference type="RefSeq" id="WP_279926879.1">
    <property type="nucleotide sequence ID" value="NZ_JARWBG010000005.1"/>
</dbReference>
<keyword evidence="2" id="KW-1185">Reference proteome</keyword>
<reference evidence="1 2" key="1">
    <citation type="submission" date="2023-04" db="EMBL/GenBank/DDBJ databases">
        <title>Streptomyces chengmaiensis sp. nov. isolated from the stem of mangrove plant in Hainan.</title>
        <authorList>
            <person name="Huang X."/>
            <person name="Zhou S."/>
            <person name="Chu X."/>
            <person name="Xie Y."/>
            <person name="Lin Y."/>
        </authorList>
    </citation>
    <scope>NUCLEOTIDE SEQUENCE [LARGE SCALE GENOMIC DNA]</scope>
    <source>
        <strain evidence="1 2">HNM0663</strain>
    </source>
</reference>
<evidence type="ECO:0000313" key="2">
    <source>
        <dbReference type="Proteomes" id="UP001223144"/>
    </source>
</evidence>
<sequence>MCYSPQAHRDLEAIGKRDQKTASAIYAIAEGGLPPEVDKDDPDDGLANGFRVRCAITREQRRKLPLASSDETSGPHNYVIVYRPCRDGDKDGATGKPCTATFTKLRILHVAELFEEYELIRGLYGY</sequence>
<evidence type="ECO:0000313" key="1">
    <source>
        <dbReference type="EMBL" id="MDH2388584.1"/>
    </source>
</evidence>
<dbReference type="EMBL" id="JARWBG010000005">
    <property type="protein sequence ID" value="MDH2388584.1"/>
    <property type="molecule type" value="Genomic_DNA"/>
</dbReference>
<comment type="caution">
    <text evidence="1">The sequence shown here is derived from an EMBL/GenBank/DDBJ whole genome shotgun (WGS) entry which is preliminary data.</text>
</comment>
<accession>A0ABT6HKM1</accession>
<gene>
    <name evidence="1" type="ORF">QCN29_07255</name>
</gene>
<name>A0ABT6HKM1_9ACTN</name>
<organism evidence="1 2">
    <name type="scientific">Streptomyces chengmaiensis</name>
    <dbReference type="NCBI Taxonomy" id="3040919"/>
    <lineage>
        <taxon>Bacteria</taxon>
        <taxon>Bacillati</taxon>
        <taxon>Actinomycetota</taxon>
        <taxon>Actinomycetes</taxon>
        <taxon>Kitasatosporales</taxon>
        <taxon>Streptomycetaceae</taxon>
        <taxon>Streptomyces</taxon>
    </lineage>
</organism>